<dbReference type="Proteomes" id="UP000606494">
    <property type="component" value="Unassembled WGS sequence"/>
</dbReference>
<dbReference type="Gene3D" id="1.25.40.10">
    <property type="entry name" value="Tetratricopeptide repeat domain"/>
    <property type="match status" value="1"/>
</dbReference>
<comment type="caution">
    <text evidence="1">The sequence shown here is derived from an EMBL/GenBank/DDBJ whole genome shotgun (WGS) entry which is preliminary data.</text>
</comment>
<keyword evidence="2" id="KW-1185">Reference proteome</keyword>
<dbReference type="EMBL" id="JACNYK010000001">
    <property type="protein sequence ID" value="MBD1425095.1"/>
    <property type="molecule type" value="Genomic_DNA"/>
</dbReference>
<sequence length="112" mass="13294">MENRLEELQRFLNESPEDPFLKYALTMEWKKRGDAEKTFAGFQDLRLNHPDYVGAYYHFAKFLEERARRAEALEIYQAGMEVAQRLRNRHAYNELLAAYNLAMGVDDDEWEG</sequence>
<name>A0ABR7Y1C5_9SPHI</name>
<organism evidence="1 2">
    <name type="scientific">Sphingobacterium arenae</name>
    <dbReference type="NCBI Taxonomy" id="1280598"/>
    <lineage>
        <taxon>Bacteria</taxon>
        <taxon>Pseudomonadati</taxon>
        <taxon>Bacteroidota</taxon>
        <taxon>Sphingobacteriia</taxon>
        <taxon>Sphingobacteriales</taxon>
        <taxon>Sphingobacteriaceae</taxon>
        <taxon>Sphingobacterium</taxon>
    </lineage>
</organism>
<accession>A0ABR7Y1C5</accession>
<proteinExistence type="predicted"/>
<evidence type="ECO:0000313" key="1">
    <source>
        <dbReference type="EMBL" id="MBD1425095.1"/>
    </source>
</evidence>
<protein>
    <submittedName>
        <fullName evidence="1">Tetratricopeptide repeat protein</fullName>
    </submittedName>
</protein>
<evidence type="ECO:0000313" key="2">
    <source>
        <dbReference type="Proteomes" id="UP000606494"/>
    </source>
</evidence>
<dbReference type="SUPFAM" id="SSF48452">
    <property type="entry name" value="TPR-like"/>
    <property type="match status" value="1"/>
</dbReference>
<gene>
    <name evidence="1" type="ORF">H8B17_05815</name>
</gene>
<dbReference type="InterPro" id="IPR011990">
    <property type="entry name" value="TPR-like_helical_dom_sf"/>
</dbReference>
<reference evidence="1 2" key="1">
    <citation type="submission" date="2020-08" db="EMBL/GenBank/DDBJ databases">
        <title>Sphingobacterium sp. DN00404 isolated from aquaculture water.</title>
        <authorList>
            <person name="Zhang M."/>
        </authorList>
    </citation>
    <scope>NUCLEOTIDE SEQUENCE [LARGE SCALE GENOMIC DNA]</scope>
    <source>
        <strain evidence="1 2">KCTC 32294</strain>
    </source>
</reference>
<dbReference type="RefSeq" id="WP_190308177.1">
    <property type="nucleotide sequence ID" value="NZ_JACNYK010000001.1"/>
</dbReference>